<dbReference type="PANTHER" id="PTHR46268">
    <property type="entry name" value="STRESS RESPONSE PROTEIN NHAX"/>
    <property type="match status" value="1"/>
</dbReference>
<accession>A0ABW4Q508</accession>
<comment type="caution">
    <text evidence="3">The sequence shown here is derived from an EMBL/GenBank/DDBJ whole genome shotgun (WGS) entry which is preliminary data.</text>
</comment>
<dbReference type="RefSeq" id="WP_343880481.1">
    <property type="nucleotide sequence ID" value="NZ_BAAAIJ010000047.1"/>
</dbReference>
<organism evidence="3 4">
    <name type="scientific">Arthrobacter flavus</name>
    <dbReference type="NCBI Taxonomy" id="95172"/>
    <lineage>
        <taxon>Bacteria</taxon>
        <taxon>Bacillati</taxon>
        <taxon>Actinomycetota</taxon>
        <taxon>Actinomycetes</taxon>
        <taxon>Micrococcales</taxon>
        <taxon>Micrococcaceae</taxon>
        <taxon>Arthrobacter</taxon>
    </lineage>
</organism>
<proteinExistence type="inferred from homology"/>
<evidence type="ECO:0000313" key="4">
    <source>
        <dbReference type="Proteomes" id="UP001597307"/>
    </source>
</evidence>
<evidence type="ECO:0000256" key="1">
    <source>
        <dbReference type="ARBA" id="ARBA00008791"/>
    </source>
</evidence>
<comment type="similarity">
    <text evidence="1">Belongs to the universal stress protein A family.</text>
</comment>
<protein>
    <submittedName>
        <fullName evidence="3">Universal stress protein</fullName>
    </submittedName>
</protein>
<dbReference type="PRINTS" id="PR01438">
    <property type="entry name" value="UNVRSLSTRESS"/>
</dbReference>
<dbReference type="PANTHER" id="PTHR46268:SF6">
    <property type="entry name" value="UNIVERSAL STRESS PROTEIN UP12"/>
    <property type="match status" value="1"/>
</dbReference>
<dbReference type="CDD" id="cd00293">
    <property type="entry name" value="USP-like"/>
    <property type="match status" value="1"/>
</dbReference>
<keyword evidence="4" id="KW-1185">Reference proteome</keyword>
<evidence type="ECO:0000259" key="2">
    <source>
        <dbReference type="Pfam" id="PF00582"/>
    </source>
</evidence>
<reference evidence="4" key="1">
    <citation type="journal article" date="2019" name="Int. J. Syst. Evol. Microbiol.">
        <title>The Global Catalogue of Microorganisms (GCM) 10K type strain sequencing project: providing services to taxonomists for standard genome sequencing and annotation.</title>
        <authorList>
            <consortium name="The Broad Institute Genomics Platform"/>
            <consortium name="The Broad Institute Genome Sequencing Center for Infectious Disease"/>
            <person name="Wu L."/>
            <person name="Ma J."/>
        </authorList>
    </citation>
    <scope>NUCLEOTIDE SEQUENCE [LARGE SCALE GENOMIC DNA]</scope>
    <source>
        <strain evidence="4">JCM 11496</strain>
    </source>
</reference>
<dbReference type="Proteomes" id="UP001597307">
    <property type="component" value="Unassembled WGS sequence"/>
</dbReference>
<dbReference type="SUPFAM" id="SSF52402">
    <property type="entry name" value="Adenine nucleotide alpha hydrolases-like"/>
    <property type="match status" value="2"/>
</dbReference>
<name>A0ABW4Q508_9MICC</name>
<dbReference type="Gene3D" id="3.40.50.620">
    <property type="entry name" value="HUPs"/>
    <property type="match status" value="2"/>
</dbReference>
<dbReference type="EMBL" id="JBHUGA010000011">
    <property type="protein sequence ID" value="MFD1845937.1"/>
    <property type="molecule type" value="Genomic_DNA"/>
</dbReference>
<sequence length="300" mass="30836">MTDATGAELVEERPIVVAFRDELTGPALLRWAVKRSLQTGQHITMLHAIPDPSLVLPVAAGGAPYGSLIAAARQELDEESRKVCIDYPDAHVTANVHCGDIVDALVSLSEDASLLVVGADRLDGKTGEYLGSVGQQVALGSTSPVAVIPRDRSTSVGSGGADDGGDVVVGVDGSAESHDALRVAAAEASRSGHGLKVVTSATEITADETNATTSVLEQLNEAYPSLTVTRVVDEERAPVESLLFHAADAFLLVIGRHGRGARPGIMLGSVTHTLLLAPPCPTLVVTLRSLPASAPAGGPA</sequence>
<dbReference type="InterPro" id="IPR006016">
    <property type="entry name" value="UspA"/>
</dbReference>
<dbReference type="Pfam" id="PF00582">
    <property type="entry name" value="Usp"/>
    <property type="match status" value="2"/>
</dbReference>
<evidence type="ECO:0000313" key="3">
    <source>
        <dbReference type="EMBL" id="MFD1845937.1"/>
    </source>
</evidence>
<feature type="domain" description="UspA" evidence="2">
    <location>
        <begin position="167"/>
        <end position="285"/>
    </location>
</feature>
<dbReference type="InterPro" id="IPR014729">
    <property type="entry name" value="Rossmann-like_a/b/a_fold"/>
</dbReference>
<dbReference type="InterPro" id="IPR006015">
    <property type="entry name" value="Universal_stress_UspA"/>
</dbReference>
<feature type="domain" description="UspA" evidence="2">
    <location>
        <begin position="13"/>
        <end position="149"/>
    </location>
</feature>
<gene>
    <name evidence="3" type="ORF">ACFSFX_04935</name>
</gene>